<gene>
    <name evidence="1" type="ORF">J2W95_000047</name>
</gene>
<evidence type="ECO:0000313" key="2">
    <source>
        <dbReference type="Proteomes" id="UP001261871"/>
    </source>
</evidence>
<accession>A0ABU1RX85</accession>
<dbReference type="Proteomes" id="UP001261871">
    <property type="component" value="Unassembled WGS sequence"/>
</dbReference>
<proteinExistence type="predicted"/>
<dbReference type="EMBL" id="JAVDTX010000001">
    <property type="protein sequence ID" value="MDR6843367.1"/>
    <property type="molecule type" value="Genomic_DNA"/>
</dbReference>
<evidence type="ECO:0000313" key="1">
    <source>
        <dbReference type="EMBL" id="MDR6843367.1"/>
    </source>
</evidence>
<keyword evidence="2" id="KW-1185">Reference proteome</keyword>
<reference evidence="1 2" key="1">
    <citation type="submission" date="2023-07" db="EMBL/GenBank/DDBJ databases">
        <title>Sorghum-associated microbial communities from plants grown in Nebraska, USA.</title>
        <authorList>
            <person name="Schachtman D."/>
        </authorList>
    </citation>
    <scope>NUCLEOTIDE SEQUENCE [LARGE SCALE GENOMIC DNA]</scope>
    <source>
        <strain evidence="1 2">BE124</strain>
    </source>
</reference>
<protein>
    <submittedName>
        <fullName evidence="1">Uncharacterized protein</fullName>
    </submittedName>
</protein>
<dbReference type="RefSeq" id="WP_310002708.1">
    <property type="nucleotide sequence ID" value="NZ_JAVDTX010000001.1"/>
</dbReference>
<organism evidence="1 2">
    <name type="scientific">Flavobacterium granuli</name>
    <dbReference type="NCBI Taxonomy" id="280093"/>
    <lineage>
        <taxon>Bacteria</taxon>
        <taxon>Pseudomonadati</taxon>
        <taxon>Bacteroidota</taxon>
        <taxon>Flavobacteriia</taxon>
        <taxon>Flavobacteriales</taxon>
        <taxon>Flavobacteriaceae</taxon>
        <taxon>Flavobacterium</taxon>
    </lineage>
</organism>
<sequence>MSKSLSLFLFGNYKGGERTFSLANYWYLFDLDCGVACGGPSFVRMTILWGMDCGDCCASSLSLCPSFVRMTILWGMDCGVATPVRYRSCLLSSGGQYWGCGLRK</sequence>
<comment type="caution">
    <text evidence="1">The sequence shown here is derived from an EMBL/GenBank/DDBJ whole genome shotgun (WGS) entry which is preliminary data.</text>
</comment>
<name>A0ABU1RX85_9FLAO</name>